<dbReference type="OrthoDB" id="5848535at2759"/>
<feature type="transmembrane region" description="Helical" evidence="1">
    <location>
        <begin position="111"/>
        <end position="131"/>
    </location>
</feature>
<evidence type="ECO:0000313" key="3">
    <source>
        <dbReference type="Proteomes" id="UP000053660"/>
    </source>
</evidence>
<feature type="transmembrane region" description="Helical" evidence="1">
    <location>
        <begin position="151"/>
        <end position="176"/>
    </location>
</feature>
<organism evidence="2 3">
    <name type="scientific">Oesophagostomum dentatum</name>
    <name type="common">Nodular worm</name>
    <dbReference type="NCBI Taxonomy" id="61180"/>
    <lineage>
        <taxon>Eukaryota</taxon>
        <taxon>Metazoa</taxon>
        <taxon>Ecdysozoa</taxon>
        <taxon>Nematoda</taxon>
        <taxon>Chromadorea</taxon>
        <taxon>Rhabditida</taxon>
        <taxon>Rhabditina</taxon>
        <taxon>Rhabditomorpha</taxon>
        <taxon>Strongyloidea</taxon>
        <taxon>Strongylidae</taxon>
        <taxon>Oesophagostomum</taxon>
    </lineage>
</organism>
<keyword evidence="1" id="KW-0472">Membrane</keyword>
<protein>
    <submittedName>
        <fullName evidence="2">Uncharacterized protein</fullName>
    </submittedName>
</protein>
<keyword evidence="1" id="KW-0812">Transmembrane</keyword>
<dbReference type="AlphaFoldDB" id="A0A0B1SPK9"/>
<dbReference type="Proteomes" id="UP000053660">
    <property type="component" value="Unassembled WGS sequence"/>
</dbReference>
<keyword evidence="1" id="KW-1133">Transmembrane helix</keyword>
<feature type="transmembrane region" description="Helical" evidence="1">
    <location>
        <begin position="12"/>
        <end position="38"/>
    </location>
</feature>
<dbReference type="EMBL" id="KN558192">
    <property type="protein sequence ID" value="KHJ87253.1"/>
    <property type="molecule type" value="Genomic_DNA"/>
</dbReference>
<name>A0A0B1SPK9_OESDE</name>
<evidence type="ECO:0000256" key="1">
    <source>
        <dbReference type="SAM" id="Phobius"/>
    </source>
</evidence>
<feature type="transmembrane region" description="Helical" evidence="1">
    <location>
        <begin position="83"/>
        <end position="104"/>
    </location>
</feature>
<keyword evidence="3" id="KW-1185">Reference proteome</keyword>
<evidence type="ECO:0000313" key="2">
    <source>
        <dbReference type="EMBL" id="KHJ87253.1"/>
    </source>
</evidence>
<gene>
    <name evidence="2" type="ORF">OESDEN_12976</name>
</gene>
<proteinExistence type="predicted"/>
<sequence>MAGDRLCGCHAVTGAGVVTSLQLILLVLTLSSTGMVLARYRLWESYEPRGAINATEKAAAEKEGKTLKTSPGLWSEAILELVMAWYVGFGTYWLFSILILALSFKYYRPVFVIPNFTALVFGCFMNLLAFGSMLGRVLDSSKNYQTNDYEEAILCIIMGLLLVAFIACLLFIMFIYNYHKFLRLRYGHQVPRFVESRPRTTYNGETY</sequence>
<reference evidence="2 3" key="1">
    <citation type="submission" date="2014-03" db="EMBL/GenBank/DDBJ databases">
        <title>Draft genome of the hookworm Oesophagostomum dentatum.</title>
        <authorList>
            <person name="Mitreva M."/>
        </authorList>
    </citation>
    <scope>NUCLEOTIDE SEQUENCE [LARGE SCALE GENOMIC DNA]</scope>
    <source>
        <strain evidence="2 3">OD-Hann</strain>
    </source>
</reference>
<accession>A0A0B1SPK9</accession>